<dbReference type="PANTHER" id="PTHR11820">
    <property type="entry name" value="ACYLPYRUVASE"/>
    <property type="match status" value="1"/>
</dbReference>
<dbReference type="PANTHER" id="PTHR11820:SF112">
    <property type="entry name" value="FUMARYLACETOACETATE HYDROLASE FAMILY PROTEIN (AFU_ORTHOLOGUE AFUA_1G02370)-RELATED"/>
    <property type="match status" value="1"/>
</dbReference>
<protein>
    <submittedName>
        <fullName evidence="3">Fumarylacetoacetate hydrolase family protein</fullName>
    </submittedName>
</protein>
<dbReference type="SUPFAM" id="SSF56529">
    <property type="entry name" value="FAH"/>
    <property type="match status" value="1"/>
</dbReference>
<name>A0AAU8DI99_9ACTN</name>
<keyword evidence="1" id="KW-0479">Metal-binding</keyword>
<evidence type="ECO:0000256" key="1">
    <source>
        <dbReference type="ARBA" id="ARBA00022723"/>
    </source>
</evidence>
<dbReference type="GO" id="GO:0046872">
    <property type="term" value="F:metal ion binding"/>
    <property type="evidence" value="ECO:0007669"/>
    <property type="project" value="UniProtKB-KW"/>
</dbReference>
<feature type="domain" description="Fumarylacetoacetase-like C-terminal" evidence="2">
    <location>
        <begin position="69"/>
        <end position="276"/>
    </location>
</feature>
<dbReference type="InterPro" id="IPR036663">
    <property type="entry name" value="Fumarylacetoacetase_C_sf"/>
</dbReference>
<accession>A0AAU8DI99</accession>
<dbReference type="InterPro" id="IPR011234">
    <property type="entry name" value="Fumarylacetoacetase-like_C"/>
</dbReference>
<evidence type="ECO:0000259" key="2">
    <source>
        <dbReference type="Pfam" id="PF01557"/>
    </source>
</evidence>
<dbReference type="RefSeq" id="WP_353647439.1">
    <property type="nucleotide sequence ID" value="NZ_CP159218.1"/>
</dbReference>
<dbReference type="Gene3D" id="3.90.850.10">
    <property type="entry name" value="Fumarylacetoacetase-like, C-terminal domain"/>
    <property type="match status" value="1"/>
</dbReference>
<dbReference type="Pfam" id="PF01557">
    <property type="entry name" value="FAA_hydrolase"/>
    <property type="match status" value="1"/>
</dbReference>
<dbReference type="AlphaFoldDB" id="A0AAU8DI99"/>
<organism evidence="3">
    <name type="scientific">Nakamurella sp. A5-74</name>
    <dbReference type="NCBI Taxonomy" id="3158264"/>
    <lineage>
        <taxon>Bacteria</taxon>
        <taxon>Bacillati</taxon>
        <taxon>Actinomycetota</taxon>
        <taxon>Actinomycetes</taxon>
        <taxon>Nakamurellales</taxon>
        <taxon>Nakamurellaceae</taxon>
        <taxon>Nakamurella</taxon>
    </lineage>
</organism>
<gene>
    <name evidence="3" type="ORF">ABLG96_11005</name>
</gene>
<proteinExistence type="predicted"/>
<dbReference type="GO" id="GO:0016787">
    <property type="term" value="F:hydrolase activity"/>
    <property type="evidence" value="ECO:0007669"/>
    <property type="project" value="UniProtKB-KW"/>
</dbReference>
<reference evidence="3" key="1">
    <citation type="submission" date="2024-05" db="EMBL/GenBank/DDBJ databases">
        <authorList>
            <person name="Cai S.Y."/>
            <person name="Jin L.M."/>
            <person name="Li H.R."/>
        </authorList>
    </citation>
    <scope>NUCLEOTIDE SEQUENCE</scope>
    <source>
        <strain evidence="3">A5-74</strain>
    </source>
</reference>
<evidence type="ECO:0000313" key="3">
    <source>
        <dbReference type="EMBL" id="XCG61823.1"/>
    </source>
</evidence>
<keyword evidence="3" id="KW-0378">Hydrolase</keyword>
<dbReference type="EMBL" id="CP159218">
    <property type="protein sequence ID" value="XCG61823.1"/>
    <property type="molecule type" value="Genomic_DNA"/>
</dbReference>
<sequence>MRIVGVDDGSGQVMVGSLNSDDTEVVVIAELAEFWAAPADHLTRDLRDSVRMRAHAVRLVPPVLPGARVVCIGLNYADHVAEGTFKDQELPEYPTLFARWTASLTVDGAHVPVPAGEDGLDWEGEVVAWVGATLVDATPEEALAAVVGYSAFNDITSRKAQKRTSQWIIGKNGDNSGPLGPMVPAGEVGDLRNGLTVQTRVNGTIVQHGSTAQMIYGVGETLAHISELLTLNPGDLLATGTPSGVGYARTPPWLLHPGDVVEVEIDRLGTLTTHVVDNTHRLA</sequence>